<keyword evidence="4 7" id="KW-0472">Membrane</keyword>
<evidence type="ECO:0000256" key="3">
    <source>
        <dbReference type="ARBA" id="ARBA00022989"/>
    </source>
</evidence>
<evidence type="ECO:0000256" key="6">
    <source>
        <dbReference type="ARBA" id="ARBA00023316"/>
    </source>
</evidence>
<keyword evidence="1 7" id="KW-1003">Cell membrane</keyword>
<keyword evidence="5 7" id="KW-0456">Lyase</keyword>
<evidence type="ECO:0000256" key="4">
    <source>
        <dbReference type="ARBA" id="ARBA00023136"/>
    </source>
</evidence>
<evidence type="ECO:0000313" key="8">
    <source>
        <dbReference type="EMBL" id="GAA1163481.1"/>
    </source>
</evidence>
<dbReference type="RefSeq" id="WP_344273350.1">
    <property type="nucleotide sequence ID" value="NZ_BAAAKV010000014.1"/>
</dbReference>
<dbReference type="InterPro" id="IPR003770">
    <property type="entry name" value="MLTG-like"/>
</dbReference>
<evidence type="ECO:0000256" key="5">
    <source>
        <dbReference type="ARBA" id="ARBA00023239"/>
    </source>
</evidence>
<evidence type="ECO:0000256" key="1">
    <source>
        <dbReference type="ARBA" id="ARBA00022475"/>
    </source>
</evidence>
<evidence type="ECO:0000256" key="2">
    <source>
        <dbReference type="ARBA" id="ARBA00022692"/>
    </source>
</evidence>
<dbReference type="PANTHER" id="PTHR30518">
    <property type="entry name" value="ENDOLYTIC MUREIN TRANSGLYCOSYLASE"/>
    <property type="match status" value="1"/>
</dbReference>
<keyword evidence="3 7" id="KW-1133">Transmembrane helix</keyword>
<reference evidence="8 9" key="1">
    <citation type="journal article" date="2019" name="Int. J. Syst. Evol. Microbiol.">
        <title>The Global Catalogue of Microorganisms (GCM) 10K type strain sequencing project: providing services to taxonomists for standard genome sequencing and annotation.</title>
        <authorList>
            <consortium name="The Broad Institute Genomics Platform"/>
            <consortium name="The Broad Institute Genome Sequencing Center for Infectious Disease"/>
            <person name="Wu L."/>
            <person name="Ma J."/>
        </authorList>
    </citation>
    <scope>NUCLEOTIDE SEQUENCE [LARGE SCALE GENOMIC DNA]</scope>
    <source>
        <strain evidence="8 9">JCM 12696</strain>
    </source>
</reference>
<evidence type="ECO:0000256" key="7">
    <source>
        <dbReference type="HAMAP-Rule" id="MF_02065"/>
    </source>
</evidence>
<dbReference type="Pfam" id="PF02618">
    <property type="entry name" value="YceG"/>
    <property type="match status" value="1"/>
</dbReference>
<evidence type="ECO:0000313" key="9">
    <source>
        <dbReference type="Proteomes" id="UP001501371"/>
    </source>
</evidence>
<comment type="catalytic activity">
    <reaction evidence="7">
        <text>a peptidoglycan chain = a peptidoglycan chain with N-acetyl-1,6-anhydromuramyl-[peptide] at the reducing end + a peptidoglycan chain with N-acetylglucosamine at the non-reducing end.</text>
        <dbReference type="EC" id="4.2.2.29"/>
    </reaction>
</comment>
<proteinExistence type="inferred from homology"/>
<comment type="caution">
    <text evidence="8">The sequence shown here is derived from an EMBL/GenBank/DDBJ whole genome shotgun (WGS) entry which is preliminary data.</text>
</comment>
<dbReference type="NCBIfam" id="TIGR00247">
    <property type="entry name" value="endolytic transglycosylase MltG"/>
    <property type="match status" value="1"/>
</dbReference>
<keyword evidence="2 7" id="KW-0812">Transmembrane</keyword>
<protein>
    <recommendedName>
        <fullName evidence="7">Endolytic murein transglycosylase</fullName>
        <ecNumber evidence="7">4.2.2.29</ecNumber>
    </recommendedName>
    <alternativeName>
        <fullName evidence="7">Peptidoglycan lytic transglycosylase</fullName>
    </alternativeName>
    <alternativeName>
        <fullName evidence="7">Peptidoglycan polymerization terminase</fullName>
    </alternativeName>
</protein>
<dbReference type="PANTHER" id="PTHR30518:SF2">
    <property type="entry name" value="ENDOLYTIC MUREIN TRANSGLYCOSYLASE"/>
    <property type="match status" value="1"/>
</dbReference>
<organism evidence="8 9">
    <name type="scientific">Streptomyces hebeiensis</name>
    <dbReference type="NCBI Taxonomy" id="229486"/>
    <lineage>
        <taxon>Bacteria</taxon>
        <taxon>Bacillati</taxon>
        <taxon>Actinomycetota</taxon>
        <taxon>Actinomycetes</taxon>
        <taxon>Kitasatosporales</taxon>
        <taxon>Streptomycetaceae</taxon>
        <taxon>Streptomyces</taxon>
    </lineage>
</organism>
<dbReference type="Proteomes" id="UP001501371">
    <property type="component" value="Unassembled WGS sequence"/>
</dbReference>
<comment type="similarity">
    <text evidence="7">Belongs to the transglycosylase MltG family.</text>
</comment>
<dbReference type="HAMAP" id="MF_02065">
    <property type="entry name" value="MltG"/>
    <property type="match status" value="1"/>
</dbReference>
<keyword evidence="6 7" id="KW-0961">Cell wall biogenesis/degradation</keyword>
<dbReference type="CDD" id="cd08010">
    <property type="entry name" value="MltG_like"/>
    <property type="match status" value="1"/>
</dbReference>
<comment type="function">
    <text evidence="7">Functions as a peptidoglycan terminase that cleaves nascent peptidoglycan strands endolytically to terminate their elongation.</text>
</comment>
<dbReference type="EMBL" id="BAAAKV010000014">
    <property type="protein sequence ID" value="GAA1163481.1"/>
    <property type="molecule type" value="Genomic_DNA"/>
</dbReference>
<dbReference type="EC" id="4.2.2.29" evidence="7"/>
<name>A0ABN1UTK4_9ACTN</name>
<feature type="site" description="Important for catalytic activity" evidence="7">
    <location>
        <position position="167"/>
    </location>
</feature>
<sequence>MTNEPRGPAGARRRGRRPRLTRRGRLALLVTAALAAVSAVLVPVLLGDEAQDTAEPRTKTLLVPEGRRAGQVYASVDQVLRVPGGTTEKAVHTTELALPEAARGNPEGYLFPATYPIHAATTPAGLLRYMVNTANRRFGGARISAGLQRSGVTGYQAVTIASIVQAEAGTAADMAKVSRVVHNRLALGMPLQMDSTLNYALGRSTLDTTHRDTKTDSPYNTYAHKGLPPTPIGNPGEEAMEAALNPSRGTWLYFVTVKPGDTRFTTRYADHRRNVEEFNAHRRGAAGPG</sequence>
<gene>
    <name evidence="8" type="primary">mltG_1</name>
    <name evidence="7" type="synonym">mltG</name>
    <name evidence="8" type="ORF">GCM10009654_20310</name>
</gene>
<keyword evidence="9" id="KW-1185">Reference proteome</keyword>
<accession>A0ABN1UTK4</accession>